<feature type="domain" description="Carboxylesterase type B" evidence="6">
    <location>
        <begin position="23"/>
        <end position="499"/>
    </location>
</feature>
<dbReference type="EC" id="3.1.1.-" evidence="5"/>
<dbReference type="SUPFAM" id="SSF53474">
    <property type="entry name" value="alpha/beta-Hydrolases"/>
    <property type="match status" value="1"/>
</dbReference>
<dbReference type="PRINTS" id="PR00878">
    <property type="entry name" value="CHOLNESTRASE"/>
</dbReference>
<evidence type="ECO:0000256" key="2">
    <source>
        <dbReference type="ARBA" id="ARBA00022801"/>
    </source>
</evidence>
<evidence type="ECO:0000256" key="3">
    <source>
        <dbReference type="ARBA" id="ARBA00023157"/>
    </source>
</evidence>
<evidence type="ECO:0000256" key="1">
    <source>
        <dbReference type="ARBA" id="ARBA00005964"/>
    </source>
</evidence>
<keyword evidence="3" id="KW-1015">Disulfide bond</keyword>
<dbReference type="GO" id="GO:0004104">
    <property type="term" value="F:cholinesterase activity"/>
    <property type="evidence" value="ECO:0007669"/>
    <property type="project" value="InterPro"/>
</dbReference>
<evidence type="ECO:0000313" key="7">
    <source>
        <dbReference type="EMBL" id="KAF2671679.1"/>
    </source>
</evidence>
<feature type="signal peptide" evidence="5">
    <location>
        <begin position="1"/>
        <end position="16"/>
    </location>
</feature>
<comment type="similarity">
    <text evidence="1 5">Belongs to the type-B carboxylesterase/lipase family.</text>
</comment>
<accession>A0A6A6UHD1</accession>
<keyword evidence="2 5" id="KW-0378">Hydrolase</keyword>
<keyword evidence="8" id="KW-1185">Reference proteome</keyword>
<protein>
    <recommendedName>
        <fullName evidence="5">Carboxylic ester hydrolase</fullName>
        <ecNumber evidence="5">3.1.1.-</ecNumber>
    </recommendedName>
</protein>
<dbReference type="InterPro" id="IPR019819">
    <property type="entry name" value="Carboxylesterase_B_CS"/>
</dbReference>
<dbReference type="PROSITE" id="PS00941">
    <property type="entry name" value="CARBOXYLESTERASE_B_2"/>
    <property type="match status" value="1"/>
</dbReference>
<dbReference type="AlphaFoldDB" id="A0A6A6UHD1"/>
<name>A0A6A6UHD1_9PEZI</name>
<evidence type="ECO:0000256" key="5">
    <source>
        <dbReference type="RuleBase" id="RU361235"/>
    </source>
</evidence>
<dbReference type="Pfam" id="PF00135">
    <property type="entry name" value="COesterase"/>
    <property type="match status" value="1"/>
</dbReference>
<gene>
    <name evidence="7" type="ORF">BT63DRAFT_177153</name>
</gene>
<dbReference type="InterPro" id="IPR019826">
    <property type="entry name" value="Carboxylesterase_B_AS"/>
</dbReference>
<dbReference type="InterPro" id="IPR050654">
    <property type="entry name" value="AChE-related_enzymes"/>
</dbReference>
<keyword evidence="5" id="KW-0732">Signal</keyword>
<dbReference type="OrthoDB" id="408631at2759"/>
<feature type="chain" id="PRO_5025712405" description="Carboxylic ester hydrolase" evidence="5">
    <location>
        <begin position="17"/>
        <end position="519"/>
    </location>
</feature>
<dbReference type="InterPro" id="IPR029058">
    <property type="entry name" value="AB_hydrolase_fold"/>
</dbReference>
<dbReference type="Proteomes" id="UP000799302">
    <property type="component" value="Unassembled WGS sequence"/>
</dbReference>
<dbReference type="PANTHER" id="PTHR43918:SF4">
    <property type="entry name" value="CARBOXYLIC ESTER HYDROLASE"/>
    <property type="match status" value="1"/>
</dbReference>
<dbReference type="EMBL" id="MU004232">
    <property type="protein sequence ID" value="KAF2671679.1"/>
    <property type="molecule type" value="Genomic_DNA"/>
</dbReference>
<sequence>MLSLAILVLFLEACLAIALTVTPRVILESGQWEGIATTVPGSPNTVHKFLGIRYGAAPVRFDVAKPAPPSKELKRAVENPPACIEARNSTEKQSEDCLFLNIYTPIPDGRNDRAVMIFLFGGGFQYGSASHSMYDGSSFAANQDVIIVVPNYRTNVFGFPGEAPGHPIDHRNLGLLDQHLAFDWVRKNIAQFGGDPKKVTLFGQSAGARAADFHTLTMANHTPFRAVIMESGSAELTPLADFRRAYRNTSTDEPFMRLCREVGCPTPHASIACMRQIPATKLKEGIMKLGLYFGSTFDNNTATVIDPAERRQNRRAANISLLMGTNANEQKVFVKREEKMTLEEYAGNVFGNRPTRDRVRELYKVDPAGSTNFTTDVDAIAALETDYAYTCLTSREANISATAGYPTWRYFFNFSSPNIESFPGSGAYHGAEIRFVFGNLIARNGGSVTETERNLSARMQKLWADFAKDPTKGPGWPQVTGEKDQNVGYFGMDGKLTAVKSDSIDRNCRLFQKMYSGRA</sequence>
<evidence type="ECO:0000256" key="4">
    <source>
        <dbReference type="PIRSR" id="PIRSR600997-1"/>
    </source>
</evidence>
<feature type="active site" description="Charge relay system" evidence="4">
    <location>
        <position position="429"/>
    </location>
</feature>
<proteinExistence type="inferred from homology"/>
<evidence type="ECO:0000313" key="8">
    <source>
        <dbReference type="Proteomes" id="UP000799302"/>
    </source>
</evidence>
<dbReference type="InterPro" id="IPR002018">
    <property type="entry name" value="CarbesteraseB"/>
</dbReference>
<feature type="active site" description="Charge relay system" evidence="4">
    <location>
        <position position="329"/>
    </location>
</feature>
<dbReference type="Gene3D" id="3.40.50.1820">
    <property type="entry name" value="alpha/beta hydrolase"/>
    <property type="match status" value="1"/>
</dbReference>
<dbReference type="InterPro" id="IPR000997">
    <property type="entry name" value="Cholinesterase"/>
</dbReference>
<reference evidence="7" key="1">
    <citation type="journal article" date="2020" name="Stud. Mycol.">
        <title>101 Dothideomycetes genomes: a test case for predicting lifestyles and emergence of pathogens.</title>
        <authorList>
            <person name="Haridas S."/>
            <person name="Albert R."/>
            <person name="Binder M."/>
            <person name="Bloem J."/>
            <person name="Labutti K."/>
            <person name="Salamov A."/>
            <person name="Andreopoulos B."/>
            <person name="Baker S."/>
            <person name="Barry K."/>
            <person name="Bills G."/>
            <person name="Bluhm B."/>
            <person name="Cannon C."/>
            <person name="Castanera R."/>
            <person name="Culley D."/>
            <person name="Daum C."/>
            <person name="Ezra D."/>
            <person name="Gonzalez J."/>
            <person name="Henrissat B."/>
            <person name="Kuo A."/>
            <person name="Liang C."/>
            <person name="Lipzen A."/>
            <person name="Lutzoni F."/>
            <person name="Magnuson J."/>
            <person name="Mondo S."/>
            <person name="Nolan M."/>
            <person name="Ohm R."/>
            <person name="Pangilinan J."/>
            <person name="Park H.-J."/>
            <person name="Ramirez L."/>
            <person name="Alfaro M."/>
            <person name="Sun H."/>
            <person name="Tritt A."/>
            <person name="Yoshinaga Y."/>
            <person name="Zwiers L.-H."/>
            <person name="Turgeon B."/>
            <person name="Goodwin S."/>
            <person name="Spatafora J."/>
            <person name="Crous P."/>
            <person name="Grigoriev I."/>
        </authorList>
    </citation>
    <scope>NUCLEOTIDE SEQUENCE</scope>
    <source>
        <strain evidence="7">CBS 115976</strain>
    </source>
</reference>
<feature type="active site" description="Acyl-ester intermediate" evidence="4">
    <location>
        <position position="205"/>
    </location>
</feature>
<evidence type="ECO:0000259" key="6">
    <source>
        <dbReference type="Pfam" id="PF00135"/>
    </source>
</evidence>
<organism evidence="7 8">
    <name type="scientific">Microthyrium microscopicum</name>
    <dbReference type="NCBI Taxonomy" id="703497"/>
    <lineage>
        <taxon>Eukaryota</taxon>
        <taxon>Fungi</taxon>
        <taxon>Dikarya</taxon>
        <taxon>Ascomycota</taxon>
        <taxon>Pezizomycotina</taxon>
        <taxon>Dothideomycetes</taxon>
        <taxon>Dothideomycetes incertae sedis</taxon>
        <taxon>Microthyriales</taxon>
        <taxon>Microthyriaceae</taxon>
        <taxon>Microthyrium</taxon>
    </lineage>
</organism>
<dbReference type="PROSITE" id="PS00122">
    <property type="entry name" value="CARBOXYLESTERASE_B_1"/>
    <property type="match status" value="1"/>
</dbReference>
<dbReference type="PANTHER" id="PTHR43918">
    <property type="entry name" value="ACETYLCHOLINESTERASE"/>
    <property type="match status" value="1"/>
</dbReference>